<feature type="binding site" evidence="10">
    <location>
        <position position="45"/>
    </location>
    <ligand>
        <name>Mg(2+)</name>
        <dbReference type="ChEBI" id="CHEBI:18420"/>
    </ligand>
</feature>
<name>A0A9Q0LPK0_ANAIG</name>
<feature type="binding site" evidence="9">
    <location>
        <position position="321"/>
    </location>
    <ligand>
        <name>GTP</name>
        <dbReference type="ChEBI" id="CHEBI:37565"/>
    </ligand>
</feature>
<dbReference type="Pfam" id="PF00503">
    <property type="entry name" value="G-alpha"/>
    <property type="match status" value="1"/>
</dbReference>
<dbReference type="AlphaFoldDB" id="A0A9Q0LPK0"/>
<keyword evidence="7" id="KW-0807">Transducer</keyword>
<keyword evidence="4 10" id="KW-0460">Magnesium</keyword>
<dbReference type="OrthoDB" id="5817230at2759"/>
<dbReference type="Gene3D" id="3.40.50.300">
    <property type="entry name" value="P-loop containing nucleotide triphosphate hydrolases"/>
    <property type="match status" value="1"/>
</dbReference>
<evidence type="ECO:0000256" key="3">
    <source>
        <dbReference type="ARBA" id="ARBA00022741"/>
    </source>
</evidence>
<dbReference type="Gene3D" id="1.10.400.10">
    <property type="entry name" value="GI Alpha 1, domain 2-like"/>
    <property type="match status" value="1"/>
</dbReference>
<evidence type="ECO:0000256" key="1">
    <source>
        <dbReference type="ARBA" id="ARBA00022707"/>
    </source>
</evidence>
<keyword evidence="2 10" id="KW-0479">Metal-binding</keyword>
<evidence type="ECO:0000256" key="5">
    <source>
        <dbReference type="ARBA" id="ARBA00023134"/>
    </source>
</evidence>
<comment type="caution">
    <text evidence="11">The sequence shown here is derived from an EMBL/GenBank/DDBJ whole genome shotgun (WGS) entry which is preliminary data.</text>
</comment>
<evidence type="ECO:0000256" key="4">
    <source>
        <dbReference type="ARBA" id="ARBA00022842"/>
    </source>
</evidence>
<gene>
    <name evidence="11" type="ORF">M0811_06222</name>
</gene>
<dbReference type="InterPro" id="IPR001019">
    <property type="entry name" value="Gprotein_alpha_su"/>
</dbReference>
<dbReference type="CDD" id="cd00066">
    <property type="entry name" value="G-alpha"/>
    <property type="match status" value="1"/>
</dbReference>
<dbReference type="GO" id="GO:0005834">
    <property type="term" value="C:heterotrimeric G-protein complex"/>
    <property type="evidence" value="ECO:0007669"/>
    <property type="project" value="TreeGrafter"/>
</dbReference>
<protein>
    <submittedName>
        <fullName evidence="11">G protein alpha i subunit</fullName>
    </submittedName>
</protein>
<keyword evidence="1" id="KW-0519">Myristate</keyword>
<feature type="binding site" evidence="10">
    <location>
        <position position="177"/>
    </location>
    <ligand>
        <name>Mg(2+)</name>
        <dbReference type="ChEBI" id="CHEBI:18420"/>
    </ligand>
</feature>
<sequence>MGSKSSKRRKNKRTQIIEEQLRTDSLKKSQQIKVIVLGAGDSGKTTLLKQMKIVFQGGIPEHDKKFFRDTIRANIINNMLTLLRAAEDLDVHLSEENEKIAQFFFSSFIGDSDSLTETARDQVYQLWSDSQLKQVFEERSKFQIADQAGYFFDEVKRIADPDYIPTNQDILNCRIPTTGVNVVEFHLNNYHWQVVDVGGQRSERRKWIHHFDDVSVIIFVVALSEYNQRLFEDVSVNRMHESLSLFNKTTNSEYFRSKNCIILFNKLDLFARKIKEVPLNQYFPEYHGDNNVESGKEFFKQKFLTIGSNHQRHIFAHFTCAIDTEGMKLVLESVNLCIIENFLKDQGFV</sequence>
<evidence type="ECO:0000256" key="2">
    <source>
        <dbReference type="ARBA" id="ARBA00022723"/>
    </source>
</evidence>
<dbReference type="EMBL" id="JAPDFW010000060">
    <property type="protein sequence ID" value="KAJ5076642.1"/>
    <property type="molecule type" value="Genomic_DNA"/>
</dbReference>
<dbReference type="PRINTS" id="PR00318">
    <property type="entry name" value="GPROTEINA"/>
</dbReference>
<evidence type="ECO:0000256" key="6">
    <source>
        <dbReference type="ARBA" id="ARBA00023139"/>
    </source>
</evidence>
<dbReference type="PROSITE" id="PS51417">
    <property type="entry name" value="ARF"/>
    <property type="match status" value="1"/>
</dbReference>
<dbReference type="GO" id="GO:0046872">
    <property type="term" value="F:metal ion binding"/>
    <property type="evidence" value="ECO:0007669"/>
    <property type="project" value="UniProtKB-KW"/>
</dbReference>
<dbReference type="GO" id="GO:0007188">
    <property type="term" value="P:adenylate cyclase-modulating G protein-coupled receptor signaling pathway"/>
    <property type="evidence" value="ECO:0007669"/>
    <property type="project" value="TreeGrafter"/>
</dbReference>
<reference evidence="11" key="1">
    <citation type="submission" date="2022-10" db="EMBL/GenBank/DDBJ databases">
        <title>Novel sulphate-reducing endosymbionts in the free-living metamonad Anaeramoeba.</title>
        <authorList>
            <person name="Jerlstrom-Hultqvist J."/>
            <person name="Cepicka I."/>
            <person name="Gallot-Lavallee L."/>
            <person name="Salas-Leiva D."/>
            <person name="Curtis B.A."/>
            <person name="Zahonova K."/>
            <person name="Pipaliya S."/>
            <person name="Dacks J."/>
            <person name="Roger A.J."/>
        </authorList>
    </citation>
    <scope>NUCLEOTIDE SEQUENCE</scope>
    <source>
        <strain evidence="11">BMAN</strain>
    </source>
</reference>
<dbReference type="InterPro" id="IPR027417">
    <property type="entry name" value="P-loop_NTPase"/>
</dbReference>
<evidence type="ECO:0000256" key="8">
    <source>
        <dbReference type="ARBA" id="ARBA00023288"/>
    </source>
</evidence>
<dbReference type="GO" id="GO:0005737">
    <property type="term" value="C:cytoplasm"/>
    <property type="evidence" value="ECO:0007669"/>
    <property type="project" value="TreeGrafter"/>
</dbReference>
<evidence type="ECO:0000313" key="12">
    <source>
        <dbReference type="Proteomes" id="UP001149090"/>
    </source>
</evidence>
<evidence type="ECO:0000256" key="9">
    <source>
        <dbReference type="PIRSR" id="PIRSR601019-1"/>
    </source>
</evidence>
<dbReference type="FunFam" id="3.40.50.300:FF:003800">
    <property type="entry name" value="Guanine nucleotide-binding protein G(k) subunit alpha"/>
    <property type="match status" value="1"/>
</dbReference>
<dbReference type="PROSITE" id="PS51882">
    <property type="entry name" value="G_ALPHA"/>
    <property type="match status" value="1"/>
</dbReference>
<keyword evidence="8" id="KW-0449">Lipoprotein</keyword>
<evidence type="ECO:0000313" key="11">
    <source>
        <dbReference type="EMBL" id="KAJ5076642.1"/>
    </source>
</evidence>
<feature type="binding site" evidence="9">
    <location>
        <begin position="171"/>
        <end position="177"/>
    </location>
    <ligand>
        <name>GTP</name>
        <dbReference type="ChEBI" id="CHEBI:37565"/>
    </ligand>
</feature>
<keyword evidence="6" id="KW-0564">Palmitate</keyword>
<evidence type="ECO:0000256" key="7">
    <source>
        <dbReference type="ARBA" id="ARBA00023224"/>
    </source>
</evidence>
<dbReference type="SMART" id="SM00275">
    <property type="entry name" value="G_alpha"/>
    <property type="match status" value="1"/>
</dbReference>
<feature type="binding site" evidence="9">
    <location>
        <begin position="265"/>
        <end position="268"/>
    </location>
    <ligand>
        <name>GTP</name>
        <dbReference type="ChEBI" id="CHEBI:37565"/>
    </ligand>
</feature>
<dbReference type="OMA" id="DVKHYIM"/>
<dbReference type="Proteomes" id="UP001149090">
    <property type="component" value="Unassembled WGS sequence"/>
</dbReference>
<organism evidence="11 12">
    <name type="scientific">Anaeramoeba ignava</name>
    <name type="common">Anaerobic marine amoeba</name>
    <dbReference type="NCBI Taxonomy" id="1746090"/>
    <lineage>
        <taxon>Eukaryota</taxon>
        <taxon>Metamonada</taxon>
        <taxon>Anaeramoebidae</taxon>
        <taxon>Anaeramoeba</taxon>
    </lineage>
</organism>
<keyword evidence="3 9" id="KW-0547">Nucleotide-binding</keyword>
<dbReference type="PANTHER" id="PTHR10218">
    <property type="entry name" value="GTP-BINDING PROTEIN ALPHA SUBUNIT"/>
    <property type="match status" value="1"/>
</dbReference>
<keyword evidence="5 9" id="KW-0342">GTP-binding</keyword>
<dbReference type="GO" id="GO:0003924">
    <property type="term" value="F:GTPase activity"/>
    <property type="evidence" value="ECO:0007669"/>
    <property type="project" value="InterPro"/>
</dbReference>
<keyword evidence="12" id="KW-1185">Reference proteome</keyword>
<feature type="binding site" evidence="9">
    <location>
        <begin position="196"/>
        <end position="200"/>
    </location>
    <ligand>
        <name>GTP</name>
        <dbReference type="ChEBI" id="CHEBI:37565"/>
    </ligand>
</feature>
<accession>A0A9Q0LPK0</accession>
<proteinExistence type="predicted"/>
<dbReference type="GO" id="GO:0001664">
    <property type="term" value="F:G protein-coupled receptor binding"/>
    <property type="evidence" value="ECO:0007669"/>
    <property type="project" value="TreeGrafter"/>
</dbReference>
<dbReference type="InterPro" id="IPR011025">
    <property type="entry name" value="GproteinA_insert"/>
</dbReference>
<dbReference type="SUPFAM" id="SSF47895">
    <property type="entry name" value="Transducin (alpha subunit), insertion domain"/>
    <property type="match status" value="1"/>
</dbReference>
<dbReference type="SUPFAM" id="SSF52540">
    <property type="entry name" value="P-loop containing nucleoside triphosphate hydrolases"/>
    <property type="match status" value="1"/>
</dbReference>
<dbReference type="GO" id="GO:0031683">
    <property type="term" value="F:G-protein beta/gamma-subunit complex binding"/>
    <property type="evidence" value="ECO:0007669"/>
    <property type="project" value="InterPro"/>
</dbReference>
<dbReference type="PANTHER" id="PTHR10218:SF302">
    <property type="entry name" value="GUANINE NUCLEOTIDE-BINDING PROTEIN ALPHA-5 SUBUNIT"/>
    <property type="match status" value="1"/>
</dbReference>
<dbReference type="GO" id="GO:0005525">
    <property type="term" value="F:GTP binding"/>
    <property type="evidence" value="ECO:0007669"/>
    <property type="project" value="UniProtKB-KW"/>
</dbReference>
<evidence type="ECO:0000256" key="10">
    <source>
        <dbReference type="PIRSR" id="PIRSR601019-2"/>
    </source>
</evidence>